<dbReference type="EMBL" id="SNXR01000011">
    <property type="protein sequence ID" value="TDP61145.1"/>
    <property type="molecule type" value="Genomic_DNA"/>
</dbReference>
<proteinExistence type="predicted"/>
<evidence type="ECO:0000313" key="2">
    <source>
        <dbReference type="Proteomes" id="UP000295260"/>
    </source>
</evidence>
<dbReference type="Proteomes" id="UP000295260">
    <property type="component" value="Unassembled WGS sequence"/>
</dbReference>
<comment type="caution">
    <text evidence="1">The sequence shown here is derived from an EMBL/GenBank/DDBJ whole genome shotgun (WGS) entry which is preliminary data.</text>
</comment>
<gene>
    <name evidence="1" type="ORF">BC748_0758</name>
</gene>
<dbReference type="RefSeq" id="WP_133532090.1">
    <property type="nucleotide sequence ID" value="NZ_SNXR01000011.1"/>
</dbReference>
<accession>A0A4R6QFA4</accession>
<name>A0A4R6QFA4_9FLAO</name>
<keyword evidence="2" id="KW-1185">Reference proteome</keyword>
<sequence length="127" mass="15160">MENKMFIYDNTKEIYRLLKHYFKYDYKIYSFVDYSIAIHEASKLSRNSVAFVVVNHPNDLAVVLMLMSRVDLIFVSTNNKNLDFVLKQNESIKYLDTTILKSELINKIKKIILHNYYEDRVEHKNVS</sequence>
<organism evidence="1 2">
    <name type="scientific">Flavobacterium dankookense</name>
    <dbReference type="NCBI Taxonomy" id="706186"/>
    <lineage>
        <taxon>Bacteria</taxon>
        <taxon>Pseudomonadati</taxon>
        <taxon>Bacteroidota</taxon>
        <taxon>Flavobacteriia</taxon>
        <taxon>Flavobacteriales</taxon>
        <taxon>Flavobacteriaceae</taxon>
        <taxon>Flavobacterium</taxon>
    </lineage>
</organism>
<evidence type="ECO:0000313" key="1">
    <source>
        <dbReference type="EMBL" id="TDP61145.1"/>
    </source>
</evidence>
<reference evidence="1 2" key="1">
    <citation type="submission" date="2019-03" db="EMBL/GenBank/DDBJ databases">
        <title>Genomic Encyclopedia of Archaeal and Bacterial Type Strains, Phase II (KMG-II): from individual species to whole genera.</title>
        <authorList>
            <person name="Goeker M."/>
        </authorList>
    </citation>
    <scope>NUCLEOTIDE SEQUENCE [LARGE SCALE GENOMIC DNA]</scope>
    <source>
        <strain evidence="1 2">DSM 25687</strain>
    </source>
</reference>
<protein>
    <submittedName>
        <fullName evidence="1">Uncharacterized protein</fullName>
    </submittedName>
</protein>
<dbReference type="AlphaFoldDB" id="A0A4R6QFA4"/>